<dbReference type="STRING" id="574376.BAMA_23585"/>
<dbReference type="PANTHER" id="PTHR11092">
    <property type="entry name" value="SUGAR NUCLEOTIDE EPIMERASE RELATED"/>
    <property type="match status" value="1"/>
</dbReference>
<dbReference type="EMBL" id="JOTN01000008">
    <property type="protein sequence ID" value="KEK19353.1"/>
    <property type="molecule type" value="Genomic_DNA"/>
</dbReference>
<dbReference type="Pfam" id="PF08338">
    <property type="entry name" value="DUF1731"/>
    <property type="match status" value="1"/>
</dbReference>
<feature type="domain" description="NAD-dependent epimerase/dehydratase" evidence="2">
    <location>
        <begin position="3"/>
        <end position="224"/>
    </location>
</feature>
<dbReference type="InterPro" id="IPR036291">
    <property type="entry name" value="NAD(P)-bd_dom_sf"/>
</dbReference>
<dbReference type="InterPro" id="IPR010099">
    <property type="entry name" value="SDR39U1"/>
</dbReference>
<dbReference type="Pfam" id="PF01370">
    <property type="entry name" value="Epimerase"/>
    <property type="match status" value="1"/>
</dbReference>
<evidence type="ECO:0000259" key="3">
    <source>
        <dbReference type="Pfam" id="PF08338"/>
    </source>
</evidence>
<dbReference type="InterPro" id="IPR013549">
    <property type="entry name" value="DUF1731"/>
</dbReference>
<evidence type="ECO:0000313" key="5">
    <source>
        <dbReference type="Proteomes" id="UP000027822"/>
    </source>
</evidence>
<name>A0A073KAN3_9BACI</name>
<organism evidence="4 5">
    <name type="scientific">Bacillus manliponensis</name>
    <dbReference type="NCBI Taxonomy" id="574376"/>
    <lineage>
        <taxon>Bacteria</taxon>
        <taxon>Bacillati</taxon>
        <taxon>Bacillota</taxon>
        <taxon>Bacilli</taxon>
        <taxon>Bacillales</taxon>
        <taxon>Bacillaceae</taxon>
        <taxon>Bacillus</taxon>
        <taxon>Bacillus cereus group</taxon>
    </lineage>
</organism>
<proteinExistence type="inferred from homology"/>
<dbReference type="AlphaFoldDB" id="A0A073KAN3"/>
<evidence type="ECO:0000313" key="4">
    <source>
        <dbReference type="EMBL" id="KEK19353.1"/>
    </source>
</evidence>
<evidence type="ECO:0000259" key="2">
    <source>
        <dbReference type="Pfam" id="PF01370"/>
    </source>
</evidence>
<dbReference type="CDD" id="cd05242">
    <property type="entry name" value="SDR_a8"/>
    <property type="match status" value="1"/>
</dbReference>
<dbReference type="Gene3D" id="3.40.50.720">
    <property type="entry name" value="NAD(P)-binding Rossmann-like Domain"/>
    <property type="match status" value="1"/>
</dbReference>
<comment type="similarity">
    <text evidence="1">Belongs to the NAD(P)-dependent epimerase/dehydratase family. SDR39U1 subfamily.</text>
</comment>
<dbReference type="NCBIfam" id="TIGR01777">
    <property type="entry name" value="yfcH"/>
    <property type="match status" value="1"/>
</dbReference>
<dbReference type="OrthoDB" id="9801773at2"/>
<gene>
    <name evidence="4" type="ORF">BAMA_23585</name>
</gene>
<feature type="domain" description="DUF1731" evidence="3">
    <location>
        <begin position="251"/>
        <end position="297"/>
    </location>
</feature>
<dbReference type="PANTHER" id="PTHR11092:SF0">
    <property type="entry name" value="EPIMERASE FAMILY PROTEIN SDR39U1"/>
    <property type="match status" value="1"/>
</dbReference>
<sequence length="305" mass="34487">MKVAITGGTGFIGKALSNFLSKKGWNVYILTRQPYEEHPHPNIHYVQWNANTKTFPLSSVDVVINLAGESLNNKRWTAKQKEHILISRTHTTKQLIKQLQKLEIKPHTFINASAIGYYGTSEIKSFTEHTEEHGPDFLAHTVKQWEEEASEAASFGVRTIYARFGIVLGKDGGALSKMLLPYQFFIGGTVGSGKQWLSWIHLEDAIRMIHFAMETKEIQGALNITSPKPATMKEFGKTIAQVIHRPHWLPIPSFALQALLGEMSILVLQGQHVIPNKAMQHGFKHSFPYLKEALQQIITKEQYYV</sequence>
<dbReference type="Proteomes" id="UP000027822">
    <property type="component" value="Unassembled WGS sequence"/>
</dbReference>
<comment type="caution">
    <text evidence="4">The sequence shown here is derived from an EMBL/GenBank/DDBJ whole genome shotgun (WGS) entry which is preliminary data.</text>
</comment>
<dbReference type="SUPFAM" id="SSF51735">
    <property type="entry name" value="NAD(P)-binding Rossmann-fold domains"/>
    <property type="match status" value="1"/>
</dbReference>
<dbReference type="InterPro" id="IPR001509">
    <property type="entry name" value="Epimerase_deHydtase"/>
</dbReference>
<dbReference type="eggNOG" id="COG1090">
    <property type="taxonomic scope" value="Bacteria"/>
</dbReference>
<protein>
    <submittedName>
        <fullName evidence="4">Multidrug MFS transporter</fullName>
    </submittedName>
</protein>
<reference evidence="4 5" key="1">
    <citation type="submission" date="2014-06" db="EMBL/GenBank/DDBJ databases">
        <title>Draft genome sequence of Bacillus manliponensis JCM 15802 (MCCC 1A00708).</title>
        <authorList>
            <person name="Lai Q."/>
            <person name="Liu Y."/>
            <person name="Shao Z."/>
        </authorList>
    </citation>
    <scope>NUCLEOTIDE SEQUENCE [LARGE SCALE GENOMIC DNA]</scope>
    <source>
        <strain evidence="4 5">JCM 15802</strain>
    </source>
</reference>
<accession>A0A073KAN3</accession>
<evidence type="ECO:0000256" key="1">
    <source>
        <dbReference type="ARBA" id="ARBA00009353"/>
    </source>
</evidence>
<dbReference type="RefSeq" id="WP_034639183.1">
    <property type="nucleotide sequence ID" value="NZ_CBCSJC010000023.1"/>
</dbReference>
<keyword evidence="5" id="KW-1185">Reference proteome</keyword>